<dbReference type="GeneID" id="55006901"/>
<evidence type="ECO:0000313" key="1">
    <source>
        <dbReference type="EMBL" id="AYN59141.1"/>
    </source>
</evidence>
<organism evidence="1 2">
    <name type="scientific">Arthrobacter phage Yang</name>
    <dbReference type="NCBI Taxonomy" id="2419970"/>
    <lineage>
        <taxon>Viruses</taxon>
        <taxon>Duplodnaviria</taxon>
        <taxon>Heunggongvirae</taxon>
        <taxon>Uroviricota</taxon>
        <taxon>Caudoviricetes</taxon>
        <taxon>Casidaviridae</taxon>
        <taxon>Yangvirus</taxon>
        <taxon>Yangvirus yang</taxon>
        <taxon>Arthobacter virus Yang</taxon>
    </lineage>
</organism>
<sequence length="145" mass="15637">MSNPRFIPALATWTSPESGEKGIGPSYGVLDTLENTFAPFLDEGVGAKIGDALAAHAAETVAAKPEAGWDFVQDFELVPVKARFEWRRATYDRVKTPTTGVLDNELGRFAPFGYEGSGVNVDDVVASVALAPENYAYTSDYKLTD</sequence>
<name>A0A3G2KJG0_9CAUD</name>
<protein>
    <submittedName>
        <fullName evidence="1">Uncharacterized protein</fullName>
    </submittedName>
</protein>
<dbReference type="KEGG" id="vg:55006901"/>
<evidence type="ECO:0000313" key="2">
    <source>
        <dbReference type="Proteomes" id="UP000273593"/>
    </source>
</evidence>
<dbReference type="Proteomes" id="UP000273593">
    <property type="component" value="Segment"/>
</dbReference>
<reference evidence="2" key="1">
    <citation type="submission" date="2018-09" db="EMBL/GenBank/DDBJ databases">
        <authorList>
            <person name="Rimple P.A."/>
            <person name="Stoner T.H."/>
            <person name="Garlena R.A."/>
            <person name="Russell D.A."/>
            <person name="Pope W.H."/>
            <person name="Jacobs-Sera D."/>
            <person name="Hatfull G.F."/>
        </authorList>
    </citation>
    <scope>NUCLEOTIDE SEQUENCE [LARGE SCALE GENOMIC DNA]</scope>
</reference>
<keyword evidence="2" id="KW-1185">Reference proteome</keyword>
<accession>A0A3G2KJG0</accession>
<dbReference type="EMBL" id="MH834629">
    <property type="protein sequence ID" value="AYN59141.1"/>
    <property type="molecule type" value="Genomic_DNA"/>
</dbReference>
<dbReference type="RefSeq" id="YP_009815674.1">
    <property type="nucleotide sequence ID" value="NC_048097.1"/>
</dbReference>
<proteinExistence type="predicted"/>
<gene>
    <name evidence="1" type="primary">56</name>
    <name evidence="1" type="ORF">PBI_YANG_56</name>
</gene>